<dbReference type="PANTHER" id="PTHR42801">
    <property type="entry name" value="THIOREDOXIN-DEPENDENT PEROXIDE REDUCTASE"/>
    <property type="match status" value="1"/>
</dbReference>
<keyword evidence="6 15" id="KW-0560">Oxidoreductase</keyword>
<dbReference type="FunFam" id="3.40.30.10:FF:000007">
    <property type="entry name" value="Thioredoxin-dependent thiol peroxidase"/>
    <property type="match status" value="1"/>
</dbReference>
<evidence type="ECO:0000256" key="12">
    <source>
        <dbReference type="ARBA" id="ARBA00049091"/>
    </source>
</evidence>
<evidence type="ECO:0000256" key="3">
    <source>
        <dbReference type="ARBA" id="ARBA00013017"/>
    </source>
</evidence>
<gene>
    <name evidence="15" type="ORF">HNR60_000595</name>
</gene>
<dbReference type="GO" id="GO:0045454">
    <property type="term" value="P:cell redox homeostasis"/>
    <property type="evidence" value="ECO:0007669"/>
    <property type="project" value="TreeGrafter"/>
</dbReference>
<evidence type="ECO:0000259" key="14">
    <source>
        <dbReference type="PROSITE" id="PS51352"/>
    </source>
</evidence>
<evidence type="ECO:0000256" key="13">
    <source>
        <dbReference type="SAM" id="MobiDB-lite"/>
    </source>
</evidence>
<evidence type="ECO:0000313" key="16">
    <source>
        <dbReference type="Proteomes" id="UP000542353"/>
    </source>
</evidence>
<dbReference type="Gene3D" id="3.40.30.10">
    <property type="entry name" value="Glutaredoxin"/>
    <property type="match status" value="1"/>
</dbReference>
<keyword evidence="8" id="KW-0676">Redox-active center</keyword>
<dbReference type="InterPro" id="IPR036249">
    <property type="entry name" value="Thioredoxin-like_sf"/>
</dbReference>
<dbReference type="InterPro" id="IPR013766">
    <property type="entry name" value="Thioredoxin_domain"/>
</dbReference>
<keyword evidence="4 15" id="KW-0575">Peroxidase</keyword>
<evidence type="ECO:0000256" key="9">
    <source>
        <dbReference type="ARBA" id="ARBA00032824"/>
    </source>
</evidence>
<evidence type="ECO:0000256" key="2">
    <source>
        <dbReference type="ARBA" id="ARBA00011245"/>
    </source>
</evidence>
<sequence>MAATRPTVTAKPVTANPVTANPVTAKPAVAKEAAAKPVAAKPIAAKPTAPPAEAPRKGALAEGSKAPAFELPRDGGGTVSLQSFAGRKLVIFFYPRASTPGCTKEAIEFTRLVDDFAAAGTGVLGISADSPKAQDSFRDKYQLTTPLLSDEPHQVLEAYGVWGEKSMYGKVFQGVLRTTVLIGADGRVAKIWRNVKVDGHADAVLAAARELE</sequence>
<accession>A0A7W8DXL0</accession>
<protein>
    <recommendedName>
        <fullName evidence="3">thioredoxin-dependent peroxiredoxin</fullName>
        <ecNumber evidence="3">1.11.1.24</ecNumber>
    </recommendedName>
    <alternativeName>
        <fullName evidence="9">Thioredoxin peroxidase</fullName>
    </alternativeName>
    <alternativeName>
        <fullName evidence="11">Thioredoxin-dependent peroxiredoxin Bcp</fullName>
    </alternativeName>
</protein>
<dbReference type="GO" id="GO:0005737">
    <property type="term" value="C:cytoplasm"/>
    <property type="evidence" value="ECO:0007669"/>
    <property type="project" value="TreeGrafter"/>
</dbReference>
<dbReference type="RefSeq" id="WP_347339294.1">
    <property type="nucleotide sequence ID" value="NZ_JACHIH010000002.1"/>
</dbReference>
<dbReference type="CDD" id="cd03017">
    <property type="entry name" value="PRX_BCP"/>
    <property type="match status" value="1"/>
</dbReference>
<feature type="domain" description="Thioredoxin" evidence="14">
    <location>
        <begin position="60"/>
        <end position="212"/>
    </location>
</feature>
<name>A0A7W8DXL0_9BRAD</name>
<dbReference type="PROSITE" id="PS51352">
    <property type="entry name" value="THIOREDOXIN_2"/>
    <property type="match status" value="1"/>
</dbReference>
<dbReference type="GO" id="GO:0034599">
    <property type="term" value="P:cellular response to oxidative stress"/>
    <property type="evidence" value="ECO:0007669"/>
    <property type="project" value="TreeGrafter"/>
</dbReference>
<comment type="catalytic activity">
    <reaction evidence="12">
        <text>a hydroperoxide + [thioredoxin]-dithiol = an alcohol + [thioredoxin]-disulfide + H2O</text>
        <dbReference type="Rhea" id="RHEA:62620"/>
        <dbReference type="Rhea" id="RHEA-COMP:10698"/>
        <dbReference type="Rhea" id="RHEA-COMP:10700"/>
        <dbReference type="ChEBI" id="CHEBI:15377"/>
        <dbReference type="ChEBI" id="CHEBI:29950"/>
        <dbReference type="ChEBI" id="CHEBI:30879"/>
        <dbReference type="ChEBI" id="CHEBI:35924"/>
        <dbReference type="ChEBI" id="CHEBI:50058"/>
        <dbReference type="EC" id="1.11.1.24"/>
    </reaction>
</comment>
<evidence type="ECO:0000256" key="4">
    <source>
        <dbReference type="ARBA" id="ARBA00022559"/>
    </source>
</evidence>
<evidence type="ECO:0000256" key="6">
    <source>
        <dbReference type="ARBA" id="ARBA00023002"/>
    </source>
</evidence>
<comment type="similarity">
    <text evidence="10">Belongs to the peroxiredoxin family. BCP/PrxQ subfamily.</text>
</comment>
<keyword evidence="16" id="KW-1185">Reference proteome</keyword>
<feature type="region of interest" description="Disordered" evidence="13">
    <location>
        <begin position="40"/>
        <end position="60"/>
    </location>
</feature>
<comment type="caution">
    <text evidence="15">The sequence shown here is derived from an EMBL/GenBank/DDBJ whole genome shotgun (WGS) entry which is preliminary data.</text>
</comment>
<comment type="function">
    <text evidence="1">Thiol-specific peroxidase that catalyzes the reduction of hydrogen peroxide and organic hydroperoxides to water and alcohols, respectively. Plays a role in cell protection against oxidative stress by detoxifying peroxides and as sensor of hydrogen peroxide-mediated signaling events.</text>
</comment>
<evidence type="ECO:0000256" key="5">
    <source>
        <dbReference type="ARBA" id="ARBA00022862"/>
    </source>
</evidence>
<evidence type="ECO:0000256" key="11">
    <source>
        <dbReference type="ARBA" id="ARBA00042639"/>
    </source>
</evidence>
<keyword evidence="5" id="KW-0049">Antioxidant</keyword>
<dbReference type="EMBL" id="JACHIH010000002">
    <property type="protein sequence ID" value="MBB5045860.1"/>
    <property type="molecule type" value="Genomic_DNA"/>
</dbReference>
<dbReference type="AlphaFoldDB" id="A0A7W8DXL0"/>
<dbReference type="Pfam" id="PF00578">
    <property type="entry name" value="AhpC-TSA"/>
    <property type="match status" value="1"/>
</dbReference>
<proteinExistence type="inferred from homology"/>
<evidence type="ECO:0000256" key="1">
    <source>
        <dbReference type="ARBA" id="ARBA00003330"/>
    </source>
</evidence>
<dbReference type="GO" id="GO:0008379">
    <property type="term" value="F:thioredoxin peroxidase activity"/>
    <property type="evidence" value="ECO:0007669"/>
    <property type="project" value="TreeGrafter"/>
</dbReference>
<evidence type="ECO:0000256" key="10">
    <source>
        <dbReference type="ARBA" id="ARBA00038489"/>
    </source>
</evidence>
<dbReference type="SUPFAM" id="SSF52833">
    <property type="entry name" value="Thioredoxin-like"/>
    <property type="match status" value="1"/>
</dbReference>
<dbReference type="Proteomes" id="UP000542353">
    <property type="component" value="Unassembled WGS sequence"/>
</dbReference>
<organism evidence="15 16">
    <name type="scientific">Rhodopseudomonas rhenobacensis</name>
    <dbReference type="NCBI Taxonomy" id="87461"/>
    <lineage>
        <taxon>Bacteria</taxon>
        <taxon>Pseudomonadati</taxon>
        <taxon>Pseudomonadota</taxon>
        <taxon>Alphaproteobacteria</taxon>
        <taxon>Hyphomicrobiales</taxon>
        <taxon>Nitrobacteraceae</taxon>
        <taxon>Rhodopseudomonas</taxon>
    </lineage>
</organism>
<evidence type="ECO:0000256" key="7">
    <source>
        <dbReference type="ARBA" id="ARBA00023157"/>
    </source>
</evidence>
<evidence type="ECO:0000256" key="8">
    <source>
        <dbReference type="ARBA" id="ARBA00023284"/>
    </source>
</evidence>
<feature type="region of interest" description="Disordered" evidence="13">
    <location>
        <begin position="1"/>
        <end position="20"/>
    </location>
</feature>
<dbReference type="EC" id="1.11.1.24" evidence="3"/>
<dbReference type="NCBIfam" id="NF006960">
    <property type="entry name" value="PRK09437.1"/>
    <property type="match status" value="1"/>
</dbReference>
<dbReference type="InterPro" id="IPR000866">
    <property type="entry name" value="AhpC/TSA"/>
</dbReference>
<dbReference type="InterPro" id="IPR050924">
    <property type="entry name" value="Peroxiredoxin_BCP/PrxQ"/>
</dbReference>
<evidence type="ECO:0000313" key="15">
    <source>
        <dbReference type="EMBL" id="MBB5045860.1"/>
    </source>
</evidence>
<reference evidence="15 16" key="1">
    <citation type="submission" date="2020-08" db="EMBL/GenBank/DDBJ databases">
        <title>Genomic Encyclopedia of Type Strains, Phase IV (KMG-IV): sequencing the most valuable type-strain genomes for metagenomic binning, comparative biology and taxonomic classification.</title>
        <authorList>
            <person name="Goeker M."/>
        </authorList>
    </citation>
    <scope>NUCLEOTIDE SEQUENCE [LARGE SCALE GENOMIC DNA]</scope>
    <source>
        <strain evidence="15 16">DSM 12706</strain>
    </source>
</reference>
<dbReference type="PANTHER" id="PTHR42801:SF4">
    <property type="entry name" value="AHPC_TSA FAMILY PROTEIN"/>
    <property type="match status" value="1"/>
</dbReference>
<keyword evidence="7" id="KW-1015">Disulfide bond</keyword>
<comment type="subunit">
    <text evidence="2">Monomer.</text>
</comment>